<dbReference type="KEGG" id="sbi:8068957"/>
<dbReference type="Pfam" id="PF00201">
    <property type="entry name" value="UDPGT"/>
    <property type="match status" value="1"/>
</dbReference>
<dbReference type="EMBL" id="CM027688">
    <property type="protein sequence ID" value="KAG0518907.1"/>
    <property type="molecule type" value="Genomic_DNA"/>
</dbReference>
<reference evidence="5" key="2">
    <citation type="submission" date="2020-10" db="EMBL/GenBank/DDBJ databases">
        <authorList>
            <person name="Cooper E.A."/>
            <person name="Brenton Z.W."/>
            <person name="Flinn B.S."/>
            <person name="Jenkins J."/>
            <person name="Shu S."/>
            <person name="Flowers D."/>
            <person name="Luo F."/>
            <person name="Wang Y."/>
            <person name="Xia P."/>
            <person name="Barry K."/>
            <person name="Daum C."/>
            <person name="Lipzen A."/>
            <person name="Yoshinaga Y."/>
            <person name="Schmutz J."/>
            <person name="Saski C."/>
            <person name="Vermerris W."/>
            <person name="Kresovich S."/>
        </authorList>
    </citation>
    <scope>NUCLEOTIDE SEQUENCE</scope>
</reference>
<evidence type="ECO:0000256" key="1">
    <source>
        <dbReference type="ARBA" id="ARBA00009995"/>
    </source>
</evidence>
<evidence type="ECO:0000256" key="4">
    <source>
        <dbReference type="RuleBase" id="RU362057"/>
    </source>
</evidence>
<comment type="similarity">
    <text evidence="1 3">Belongs to the UDP-glycosyltransferase family.</text>
</comment>
<comment type="caution">
    <text evidence="5">The sequence shown here is derived from an EMBL/GenBank/DDBJ whole genome shotgun (WGS) entry which is preliminary data.</text>
</comment>
<dbReference type="PANTHER" id="PTHR48048:SF85">
    <property type="entry name" value="GLYCOSYLTRANSFERASE"/>
    <property type="match status" value="1"/>
</dbReference>
<dbReference type="InterPro" id="IPR050481">
    <property type="entry name" value="UDP-glycosyltransf_plant"/>
</dbReference>
<keyword evidence="3" id="KW-0328">Glycosyltransferase</keyword>
<dbReference type="InterPro" id="IPR035595">
    <property type="entry name" value="UDP_glycos_trans_CS"/>
</dbReference>
<dbReference type="SUPFAM" id="SSF53756">
    <property type="entry name" value="UDP-Glycosyltransferase/glycogen phosphorylase"/>
    <property type="match status" value="1"/>
</dbReference>
<accession>A0A921U4X1</accession>
<dbReference type="AlphaFoldDB" id="A0A921U4X1"/>
<organism evidence="5 6">
    <name type="scientific">Sorghum bicolor</name>
    <name type="common">Sorghum</name>
    <name type="synonym">Sorghum vulgare</name>
    <dbReference type="NCBI Taxonomy" id="4558"/>
    <lineage>
        <taxon>Eukaryota</taxon>
        <taxon>Viridiplantae</taxon>
        <taxon>Streptophyta</taxon>
        <taxon>Embryophyta</taxon>
        <taxon>Tracheophyta</taxon>
        <taxon>Spermatophyta</taxon>
        <taxon>Magnoliopsida</taxon>
        <taxon>Liliopsida</taxon>
        <taxon>Poales</taxon>
        <taxon>Poaceae</taxon>
        <taxon>PACMAD clade</taxon>
        <taxon>Panicoideae</taxon>
        <taxon>Andropogonodae</taxon>
        <taxon>Andropogoneae</taxon>
        <taxon>Sorghinae</taxon>
        <taxon>Sorghum</taxon>
    </lineage>
</organism>
<keyword evidence="2 3" id="KW-0808">Transferase</keyword>
<dbReference type="FunFam" id="3.40.50.2000:FF:000020">
    <property type="entry name" value="Glycosyltransferase"/>
    <property type="match status" value="1"/>
</dbReference>
<name>A0A921U4X1_SORBI</name>
<dbReference type="PANTHER" id="PTHR48048">
    <property type="entry name" value="GLYCOSYLTRANSFERASE"/>
    <property type="match status" value="1"/>
</dbReference>
<gene>
    <name evidence="5" type="ORF">BDA96_09G217500</name>
</gene>
<dbReference type="EC" id="2.4.1.-" evidence="4"/>
<dbReference type="GO" id="GO:0035251">
    <property type="term" value="F:UDP-glucosyltransferase activity"/>
    <property type="evidence" value="ECO:0007669"/>
    <property type="project" value="InterPro"/>
</dbReference>
<proteinExistence type="inferred from homology"/>
<sequence length="479" mass="51828">MKKTVVLYPGLAVSHFVPMLQLADVLLEEGYAVVVPFIDPTEKGDIALAAVIDRVAASKPSVVFHVLPRTEDSPCTFVHDSEFIVRYLEIVGRYSQHLHDFLLSMPPGSVHALIVDMLSIEVLDVTTKLGIPAYAFFPPNASALAVSVQAASLHSEGQQPSFGELGDAPLNIHGVPPMPASHLNAEMLDDPGSATLKATVNMFRRIQEANGILVNTFASIEPRAVSALSDPRSFPKMPPVYCIGPLVTGKGSQGTEKKHECLAWLDEQPEQSVVFLCFGSTGAGNHSEEQLKEIATGLERSGHRFLWVVRAPPHDDPEKPFDSRADPDLDALLPAGFLERTGGRGRVVKLWAPQVEVLHHAATGAFVTHCGWNSVLEGIIAGVPMLCWPLYAEQKMNKVFMVEEYGVGVELVGWQQGLVKAEEVEAKVTLVMESEEGKLLRARVSKHKEGAAMAWKDGGSSRAAFAQFLSHAGNATGRG</sequence>
<evidence type="ECO:0000256" key="3">
    <source>
        <dbReference type="RuleBase" id="RU003718"/>
    </source>
</evidence>
<dbReference type="PROSITE" id="PS00375">
    <property type="entry name" value="UDPGT"/>
    <property type="match status" value="1"/>
</dbReference>
<dbReference type="OMA" id="FQQHIAF"/>
<dbReference type="Proteomes" id="UP000807115">
    <property type="component" value="Chromosome 9"/>
</dbReference>
<dbReference type="OrthoDB" id="598145at2759"/>
<protein>
    <recommendedName>
        <fullName evidence="4">Glycosyltransferase</fullName>
        <ecNumber evidence="4">2.4.1.-</ecNumber>
    </recommendedName>
</protein>
<evidence type="ECO:0000313" key="6">
    <source>
        <dbReference type="Proteomes" id="UP000807115"/>
    </source>
</evidence>
<dbReference type="Gene3D" id="3.40.50.2000">
    <property type="entry name" value="Glycogen Phosphorylase B"/>
    <property type="match status" value="2"/>
</dbReference>
<dbReference type="CDD" id="cd03784">
    <property type="entry name" value="GT1_Gtf-like"/>
    <property type="match status" value="1"/>
</dbReference>
<reference evidence="5" key="1">
    <citation type="journal article" date="2019" name="BMC Genomics">
        <title>A new reference genome for Sorghum bicolor reveals high levels of sequence similarity between sweet and grain genotypes: implications for the genetics of sugar metabolism.</title>
        <authorList>
            <person name="Cooper E.A."/>
            <person name="Brenton Z.W."/>
            <person name="Flinn B.S."/>
            <person name="Jenkins J."/>
            <person name="Shu S."/>
            <person name="Flowers D."/>
            <person name="Luo F."/>
            <person name="Wang Y."/>
            <person name="Xia P."/>
            <person name="Barry K."/>
            <person name="Daum C."/>
            <person name="Lipzen A."/>
            <person name="Yoshinaga Y."/>
            <person name="Schmutz J."/>
            <person name="Saski C."/>
            <person name="Vermerris W."/>
            <person name="Kresovich S."/>
        </authorList>
    </citation>
    <scope>NUCLEOTIDE SEQUENCE</scope>
</reference>
<evidence type="ECO:0000313" key="5">
    <source>
        <dbReference type="EMBL" id="KAG0518907.1"/>
    </source>
</evidence>
<dbReference type="Gramene" id="EES19846">
    <property type="protein sequence ID" value="EES19846"/>
    <property type="gene ID" value="SORBI_3009G206000"/>
</dbReference>
<evidence type="ECO:0000256" key="2">
    <source>
        <dbReference type="ARBA" id="ARBA00022679"/>
    </source>
</evidence>
<dbReference type="InterPro" id="IPR002213">
    <property type="entry name" value="UDP_glucos_trans"/>
</dbReference>